<accession>A0A3L6QUR5</accession>
<dbReference type="Proteomes" id="UP000275267">
    <property type="component" value="Unassembled WGS sequence"/>
</dbReference>
<dbReference type="PANTHER" id="PTHR21245">
    <property type="entry name" value="HETEROGENEOUS NUCLEAR RIBONUCLEOPROTEIN"/>
    <property type="match status" value="1"/>
</dbReference>
<dbReference type="GO" id="GO:1990904">
    <property type="term" value="C:ribonucleoprotein complex"/>
    <property type="evidence" value="ECO:0007669"/>
    <property type="project" value="UniProtKB-KW"/>
</dbReference>
<feature type="compositionally biased region" description="Low complexity" evidence="3">
    <location>
        <begin position="86"/>
        <end position="95"/>
    </location>
</feature>
<sequence>MASSPPRAPRRFLFDLNVAQEEFEEEPEEAFQEVVVEEVPAEQHEDAAVEEEVVEEVIEREVEDLQEEPADEVIMEEEDDEEEEAAALPLPADEMMGGDEAGEGEPGGRKKRMDYEVFVGGLPHDAAEEDVARALSKAGDVEEVRLVRDPADQRLNKGFAFVRFAASWQARWAADDLREATARFIAGRRGAAEPRVRRSPRLWQCVRSGVRDSGQQRRRQEQAMVEEEEDEQAGTSAVVAAEMACGGGGGRGWQWRGRRHRWAAAAVGAGGGLMSRGSGEWIRGEAGMWEGGSREKHAEYARTVKMRPFMFGIYALIGQKMIIFLFCVMVDPSIQLAEKLKPFELENLDRINLIEHPERKGKNRGYAFLDFRTHVDAVAAFLKLQEKDLYLGTDFRAHISFSNTLSQDDEIMEKVKSVFLDGIPPHWDEDKVREMFGKFGEIDNIQLARNMFTAKRKDFGFIGFTTRKSALDCIKMVNKEGVGEGSGKVLIKATLQRPRHAFKKHSWQGSSSMLGVRRGFVDKSSSSRHHSDRYRHFERRVYSDNHARRHRSVDVDERHVSVRGYRDYYRRDSAAHAPSHKYGRTNSGTRFRESYAESRYSSKYPRDRQEMHEEHMGRDAYRRSKYGHSYHDRAHRTSCPECNLSGQNCDYPNGEEFSATSGEQAYYKTGNQLMPKNSSVMCDCDDCYIEQESTLSPSDHARTRSNLNRRSVKSSHEHRRFAPDEHSAFEVEYTVRESRSRYLSSKDAPSTQSRKHHRPAS</sequence>
<name>A0A3L6QUR5_PANMI</name>
<evidence type="ECO:0000256" key="2">
    <source>
        <dbReference type="PROSITE-ProRule" id="PRU00176"/>
    </source>
</evidence>
<dbReference type="SMART" id="SM00360">
    <property type="entry name" value="RRM"/>
    <property type="match status" value="3"/>
</dbReference>
<dbReference type="InterPro" id="IPR035979">
    <property type="entry name" value="RBD_domain_sf"/>
</dbReference>
<feature type="compositionally biased region" description="Acidic residues" evidence="3">
    <location>
        <begin position="61"/>
        <end position="85"/>
    </location>
</feature>
<keyword evidence="6" id="KW-1185">Reference proteome</keyword>
<organism evidence="5 6">
    <name type="scientific">Panicum miliaceum</name>
    <name type="common">Proso millet</name>
    <name type="synonym">Broomcorn millet</name>
    <dbReference type="NCBI Taxonomy" id="4540"/>
    <lineage>
        <taxon>Eukaryota</taxon>
        <taxon>Viridiplantae</taxon>
        <taxon>Streptophyta</taxon>
        <taxon>Embryophyta</taxon>
        <taxon>Tracheophyta</taxon>
        <taxon>Spermatophyta</taxon>
        <taxon>Magnoliopsida</taxon>
        <taxon>Liliopsida</taxon>
        <taxon>Poales</taxon>
        <taxon>Poaceae</taxon>
        <taxon>PACMAD clade</taxon>
        <taxon>Panicoideae</taxon>
        <taxon>Panicodae</taxon>
        <taxon>Paniceae</taxon>
        <taxon>Panicinae</taxon>
        <taxon>Panicum</taxon>
        <taxon>Panicum sect. Panicum</taxon>
    </lineage>
</organism>
<dbReference type="SUPFAM" id="SSF54928">
    <property type="entry name" value="RNA-binding domain, RBD"/>
    <property type="match status" value="2"/>
</dbReference>
<dbReference type="InterPro" id="IPR012677">
    <property type="entry name" value="Nucleotide-bd_a/b_plait_sf"/>
</dbReference>
<dbReference type="EMBL" id="PQIB02000011">
    <property type="protein sequence ID" value="RLM87597.1"/>
    <property type="molecule type" value="Genomic_DNA"/>
</dbReference>
<evidence type="ECO:0000313" key="6">
    <source>
        <dbReference type="Proteomes" id="UP000275267"/>
    </source>
</evidence>
<dbReference type="InterPro" id="IPR000504">
    <property type="entry name" value="RRM_dom"/>
</dbReference>
<evidence type="ECO:0000259" key="4">
    <source>
        <dbReference type="PROSITE" id="PS50102"/>
    </source>
</evidence>
<feature type="compositionally biased region" description="Basic and acidic residues" evidence="3">
    <location>
        <begin position="720"/>
        <end position="740"/>
    </location>
</feature>
<feature type="region of interest" description="Disordered" evidence="3">
    <location>
        <begin position="574"/>
        <end position="622"/>
    </location>
</feature>
<proteinExistence type="predicted"/>
<dbReference type="STRING" id="4540.A0A3L6QUR5"/>
<dbReference type="PROSITE" id="PS50102">
    <property type="entry name" value="RRM"/>
    <property type="match status" value="2"/>
</dbReference>
<feature type="domain" description="RRM" evidence="4">
    <location>
        <begin position="416"/>
        <end position="490"/>
    </location>
</feature>
<dbReference type="GO" id="GO:0003723">
    <property type="term" value="F:RNA binding"/>
    <property type="evidence" value="ECO:0007669"/>
    <property type="project" value="UniProtKB-UniRule"/>
</dbReference>
<feature type="region of interest" description="Disordered" evidence="3">
    <location>
        <begin position="208"/>
        <end position="234"/>
    </location>
</feature>
<evidence type="ECO:0000313" key="5">
    <source>
        <dbReference type="EMBL" id="RLM87597.1"/>
    </source>
</evidence>
<comment type="caution">
    <text evidence="5">The sequence shown here is derived from an EMBL/GenBank/DDBJ whole genome shotgun (WGS) entry which is preliminary data.</text>
</comment>
<keyword evidence="1 2" id="KW-0694">RNA-binding</keyword>
<gene>
    <name evidence="5" type="ORF">C2845_PM04G09540</name>
</gene>
<reference evidence="6" key="1">
    <citation type="journal article" date="2019" name="Nat. Commun.">
        <title>The genome of broomcorn millet.</title>
        <authorList>
            <person name="Zou C."/>
            <person name="Miki D."/>
            <person name="Li D."/>
            <person name="Tang Q."/>
            <person name="Xiao L."/>
            <person name="Rajput S."/>
            <person name="Deng P."/>
            <person name="Jia W."/>
            <person name="Huang R."/>
            <person name="Zhang M."/>
            <person name="Sun Y."/>
            <person name="Hu J."/>
            <person name="Fu X."/>
            <person name="Schnable P.S."/>
            <person name="Li F."/>
            <person name="Zhang H."/>
            <person name="Feng B."/>
            <person name="Zhu X."/>
            <person name="Liu R."/>
            <person name="Schnable J.C."/>
            <person name="Zhu J.-K."/>
            <person name="Zhang H."/>
        </authorList>
    </citation>
    <scope>NUCLEOTIDE SEQUENCE [LARGE SCALE GENOMIC DNA]</scope>
</reference>
<evidence type="ECO:0000256" key="1">
    <source>
        <dbReference type="ARBA" id="ARBA00022884"/>
    </source>
</evidence>
<feature type="compositionally biased region" description="Basic residues" evidence="3">
    <location>
        <begin position="710"/>
        <end position="719"/>
    </location>
</feature>
<dbReference type="Pfam" id="PF00076">
    <property type="entry name" value="RRM_1"/>
    <property type="match status" value="2"/>
</dbReference>
<feature type="region of interest" description="Disordered" evidence="3">
    <location>
        <begin position="61"/>
        <end position="110"/>
    </location>
</feature>
<dbReference type="AlphaFoldDB" id="A0A3L6QUR5"/>
<evidence type="ECO:0000256" key="3">
    <source>
        <dbReference type="SAM" id="MobiDB-lite"/>
    </source>
</evidence>
<feature type="compositionally biased region" description="Basic and acidic residues" evidence="3">
    <location>
        <begin position="604"/>
        <end position="622"/>
    </location>
</feature>
<protein>
    <submittedName>
        <fullName evidence="5">Heterogeneous nuclear ribonucleoprotein Q-like isoform X2</fullName>
    </submittedName>
</protein>
<feature type="compositionally biased region" description="Polar residues" evidence="3">
    <location>
        <begin position="741"/>
        <end position="752"/>
    </location>
</feature>
<dbReference type="Gene3D" id="3.30.70.330">
    <property type="match status" value="3"/>
</dbReference>
<feature type="region of interest" description="Disordered" evidence="3">
    <location>
        <begin position="695"/>
        <end position="761"/>
    </location>
</feature>
<dbReference type="OrthoDB" id="3800936at2759"/>
<feature type="domain" description="RRM" evidence="4">
    <location>
        <begin position="115"/>
        <end position="189"/>
    </location>
</feature>
<dbReference type="CDD" id="cd00590">
    <property type="entry name" value="RRM_SF"/>
    <property type="match status" value="2"/>
</dbReference>